<dbReference type="Gene3D" id="3.40.50.300">
    <property type="entry name" value="P-loop containing nucleotide triphosphate hydrolases"/>
    <property type="match status" value="1"/>
</dbReference>
<dbReference type="AlphaFoldDB" id="A0A7I8DMN1"/>
<evidence type="ECO:0000256" key="16">
    <source>
        <dbReference type="ARBA" id="ARBA00051245"/>
    </source>
</evidence>
<dbReference type="NCBIfam" id="TIGR01007">
    <property type="entry name" value="eps_fam"/>
    <property type="match status" value="1"/>
</dbReference>
<keyword evidence="11 20" id="KW-0418">Kinase</keyword>
<comment type="similarity">
    <text evidence="3">Belongs to the CpsD/CapB family.</text>
</comment>
<dbReference type="Pfam" id="PF02706">
    <property type="entry name" value="Wzz"/>
    <property type="match status" value="1"/>
</dbReference>
<dbReference type="GO" id="GO:0005524">
    <property type="term" value="F:ATP binding"/>
    <property type="evidence" value="ECO:0007669"/>
    <property type="project" value="UniProtKB-KW"/>
</dbReference>
<dbReference type="InterPro" id="IPR025669">
    <property type="entry name" value="AAA_dom"/>
</dbReference>
<evidence type="ECO:0000256" key="12">
    <source>
        <dbReference type="ARBA" id="ARBA00022840"/>
    </source>
</evidence>
<comment type="similarity">
    <text evidence="4">Belongs to the etk/wzc family.</text>
</comment>
<organism evidence="20 21">
    <name type="scientific">Anaerocolumna chitinilytica</name>
    <dbReference type="NCBI Taxonomy" id="1727145"/>
    <lineage>
        <taxon>Bacteria</taxon>
        <taxon>Bacillati</taxon>
        <taxon>Bacillota</taxon>
        <taxon>Clostridia</taxon>
        <taxon>Lachnospirales</taxon>
        <taxon>Lachnospiraceae</taxon>
        <taxon>Anaerocolumna</taxon>
    </lineage>
</organism>
<evidence type="ECO:0000259" key="18">
    <source>
        <dbReference type="Pfam" id="PF02706"/>
    </source>
</evidence>
<evidence type="ECO:0000256" key="14">
    <source>
        <dbReference type="ARBA" id="ARBA00023136"/>
    </source>
</evidence>
<gene>
    <name evidence="20" type="ORF">bsdcttw_27090</name>
</gene>
<keyword evidence="8" id="KW-0808">Transferase</keyword>
<evidence type="ECO:0000256" key="17">
    <source>
        <dbReference type="SAM" id="Phobius"/>
    </source>
</evidence>
<name>A0A7I8DMN1_9FIRM</name>
<evidence type="ECO:0000256" key="8">
    <source>
        <dbReference type="ARBA" id="ARBA00022679"/>
    </source>
</evidence>
<evidence type="ECO:0000256" key="7">
    <source>
        <dbReference type="ARBA" id="ARBA00022519"/>
    </source>
</evidence>
<dbReference type="PANTHER" id="PTHR32309:SF13">
    <property type="entry name" value="FERRIC ENTEROBACTIN TRANSPORT PROTEIN FEPE"/>
    <property type="match status" value="1"/>
</dbReference>
<evidence type="ECO:0000313" key="21">
    <source>
        <dbReference type="Proteomes" id="UP000515703"/>
    </source>
</evidence>
<dbReference type="GO" id="GO:0004715">
    <property type="term" value="F:non-membrane spanning protein tyrosine kinase activity"/>
    <property type="evidence" value="ECO:0007669"/>
    <property type="project" value="UniProtKB-EC"/>
</dbReference>
<keyword evidence="14 17" id="KW-0472">Membrane</keyword>
<feature type="transmembrane region" description="Helical" evidence="17">
    <location>
        <begin position="167"/>
        <end position="188"/>
    </location>
</feature>
<evidence type="ECO:0000256" key="6">
    <source>
        <dbReference type="ARBA" id="ARBA00022475"/>
    </source>
</evidence>
<evidence type="ECO:0000256" key="10">
    <source>
        <dbReference type="ARBA" id="ARBA00022741"/>
    </source>
</evidence>
<evidence type="ECO:0000256" key="13">
    <source>
        <dbReference type="ARBA" id="ARBA00022989"/>
    </source>
</evidence>
<keyword evidence="6" id="KW-1003">Cell membrane</keyword>
<keyword evidence="9 17" id="KW-0812">Transmembrane</keyword>
<dbReference type="GO" id="GO:0042802">
    <property type="term" value="F:identical protein binding"/>
    <property type="evidence" value="ECO:0007669"/>
    <property type="project" value="UniProtKB-ARBA"/>
</dbReference>
<evidence type="ECO:0000256" key="11">
    <source>
        <dbReference type="ARBA" id="ARBA00022777"/>
    </source>
</evidence>
<keyword evidence="21" id="KW-1185">Reference proteome</keyword>
<proteinExistence type="inferred from homology"/>
<dbReference type="PANTHER" id="PTHR32309">
    <property type="entry name" value="TYROSINE-PROTEIN KINASE"/>
    <property type="match status" value="1"/>
</dbReference>
<dbReference type="InterPro" id="IPR027417">
    <property type="entry name" value="P-loop_NTPase"/>
</dbReference>
<evidence type="ECO:0000256" key="3">
    <source>
        <dbReference type="ARBA" id="ARBA00007316"/>
    </source>
</evidence>
<feature type="domain" description="AAA" evidence="19">
    <location>
        <begin position="290"/>
        <end position="409"/>
    </location>
</feature>
<evidence type="ECO:0000256" key="1">
    <source>
        <dbReference type="ARBA" id="ARBA00004429"/>
    </source>
</evidence>
<comment type="similarity">
    <text evidence="2">Belongs to the CpsC/CapA family.</text>
</comment>
<reference evidence="20 21" key="1">
    <citation type="submission" date="2020-08" db="EMBL/GenBank/DDBJ databases">
        <title>Draft genome sequencing of an Anaerocolumna strain isolated from anoxic soil subjected to BSD treatment.</title>
        <authorList>
            <person name="Uek A."/>
            <person name="Tonouchi A."/>
        </authorList>
    </citation>
    <scope>NUCLEOTIDE SEQUENCE [LARGE SCALE GENOMIC DNA]</scope>
    <source>
        <strain evidence="20 21">CTTW</strain>
    </source>
</reference>
<evidence type="ECO:0000256" key="2">
    <source>
        <dbReference type="ARBA" id="ARBA00006683"/>
    </source>
</evidence>
<dbReference type="InterPro" id="IPR050445">
    <property type="entry name" value="Bact_polysacc_biosynth/exp"/>
</dbReference>
<dbReference type="InterPro" id="IPR003856">
    <property type="entry name" value="LPS_length_determ_N"/>
</dbReference>
<feature type="domain" description="Polysaccharide chain length determinant N-terminal" evidence="18">
    <location>
        <begin position="2"/>
        <end position="88"/>
    </location>
</feature>
<keyword evidence="13 17" id="KW-1133">Transmembrane helix</keyword>
<dbReference type="RefSeq" id="WP_185255415.1">
    <property type="nucleotide sequence ID" value="NZ_AP023368.1"/>
</dbReference>
<evidence type="ECO:0000256" key="4">
    <source>
        <dbReference type="ARBA" id="ARBA00008883"/>
    </source>
</evidence>
<evidence type="ECO:0000256" key="9">
    <source>
        <dbReference type="ARBA" id="ARBA00022692"/>
    </source>
</evidence>
<sequence length="481" mass="54442">MEFTVRDILHLIKKRFLLIAFCTLAGLLISFLFTRYFVDRTYTASTQFYVSTQNSTSTNLSDLDYAQKIAETYINFLNTRQFYTEVLKMSGLPYSMSELRSMTEIKTVRNTEIFSITVNTKSPEDSYELVKNMEILAPKLIEDIKSDAVISVVDPVIYQGAPTGPNILLNTLLGGISFGLLSFFVFVLKEVMNLKVANQEDLLKHYDVPLLGSIPDFSTGQGSSRYKVIEDIKAILVKKGILNECKKETIMGDSFLTVESYKAFRTNLKFSIRKEECKKILITSPSPEDGKSTTSINLAIAISQSGYKVLLIDGDLRKGRIHHYFKGKNQPGLSDLLSHMNTIKECLYITPYDNLHIMPMGSMPPNPSELLGSRQMELLINDLEMEYDYIILDTPPINVVADSLSLIKSMDGAVLVVRENKTTYADIENALMKYRYAKANVLGFVLNGISEKGLGKYKSKYYYYDSESDVNKKKKKLEQKL</sequence>
<dbReference type="SUPFAM" id="SSF52540">
    <property type="entry name" value="P-loop containing nucleoside triphosphate hydrolases"/>
    <property type="match status" value="1"/>
</dbReference>
<dbReference type="GO" id="GO:0005886">
    <property type="term" value="C:plasma membrane"/>
    <property type="evidence" value="ECO:0007669"/>
    <property type="project" value="UniProtKB-SubCell"/>
</dbReference>
<keyword evidence="7" id="KW-0997">Cell inner membrane</keyword>
<accession>A0A7I8DMN1</accession>
<comment type="subcellular location">
    <subcellularLocation>
        <location evidence="1">Cell inner membrane</location>
        <topology evidence="1">Multi-pass membrane protein</topology>
    </subcellularLocation>
</comment>
<dbReference type="CDD" id="cd05387">
    <property type="entry name" value="BY-kinase"/>
    <property type="match status" value="1"/>
</dbReference>
<keyword evidence="15" id="KW-0829">Tyrosine-protein kinase</keyword>
<dbReference type="KEGG" id="acht:bsdcttw_27090"/>
<feature type="transmembrane region" description="Helical" evidence="17">
    <location>
        <begin position="16"/>
        <end position="38"/>
    </location>
</feature>
<dbReference type="InterPro" id="IPR005702">
    <property type="entry name" value="Wzc-like_C"/>
</dbReference>
<dbReference type="EC" id="2.7.10.2" evidence="5"/>
<comment type="catalytic activity">
    <reaction evidence="16">
        <text>L-tyrosyl-[protein] + ATP = O-phospho-L-tyrosyl-[protein] + ADP + H(+)</text>
        <dbReference type="Rhea" id="RHEA:10596"/>
        <dbReference type="Rhea" id="RHEA-COMP:10136"/>
        <dbReference type="Rhea" id="RHEA-COMP:20101"/>
        <dbReference type="ChEBI" id="CHEBI:15378"/>
        <dbReference type="ChEBI" id="CHEBI:30616"/>
        <dbReference type="ChEBI" id="CHEBI:46858"/>
        <dbReference type="ChEBI" id="CHEBI:61978"/>
        <dbReference type="ChEBI" id="CHEBI:456216"/>
        <dbReference type="EC" id="2.7.10.2"/>
    </reaction>
</comment>
<evidence type="ECO:0000256" key="5">
    <source>
        <dbReference type="ARBA" id="ARBA00011903"/>
    </source>
</evidence>
<protein>
    <recommendedName>
        <fullName evidence="5">non-specific protein-tyrosine kinase</fullName>
        <ecNumber evidence="5">2.7.10.2</ecNumber>
    </recommendedName>
</protein>
<evidence type="ECO:0000259" key="19">
    <source>
        <dbReference type="Pfam" id="PF13614"/>
    </source>
</evidence>
<keyword evidence="10" id="KW-0547">Nucleotide-binding</keyword>
<dbReference type="Proteomes" id="UP000515703">
    <property type="component" value="Chromosome"/>
</dbReference>
<evidence type="ECO:0000256" key="15">
    <source>
        <dbReference type="ARBA" id="ARBA00023137"/>
    </source>
</evidence>
<dbReference type="FunFam" id="3.40.50.300:FF:000527">
    <property type="entry name" value="Tyrosine-protein kinase etk"/>
    <property type="match status" value="1"/>
</dbReference>
<dbReference type="Pfam" id="PF13614">
    <property type="entry name" value="AAA_31"/>
    <property type="match status" value="1"/>
</dbReference>
<dbReference type="EMBL" id="AP023368">
    <property type="protein sequence ID" value="BCJ99668.1"/>
    <property type="molecule type" value="Genomic_DNA"/>
</dbReference>
<reference evidence="20 21" key="2">
    <citation type="submission" date="2020-08" db="EMBL/GenBank/DDBJ databases">
        <authorList>
            <person name="Ueki A."/>
            <person name="Tonouchi A."/>
        </authorList>
    </citation>
    <scope>NUCLEOTIDE SEQUENCE [LARGE SCALE GENOMIC DNA]</scope>
    <source>
        <strain evidence="20 21">CTTW</strain>
    </source>
</reference>
<evidence type="ECO:0000313" key="20">
    <source>
        <dbReference type="EMBL" id="BCJ99668.1"/>
    </source>
</evidence>
<keyword evidence="12" id="KW-0067">ATP-binding</keyword>